<evidence type="ECO:0000313" key="2">
    <source>
        <dbReference type="Proteomes" id="UP000827976"/>
    </source>
</evidence>
<protein>
    <submittedName>
        <fullName evidence="1">Uncharacterized protein</fullName>
    </submittedName>
</protein>
<evidence type="ECO:0000313" key="1">
    <source>
        <dbReference type="EMBL" id="KAH7689361.1"/>
    </source>
</evidence>
<dbReference type="EMBL" id="CM037013">
    <property type="protein sequence ID" value="KAH7689361.1"/>
    <property type="molecule type" value="Genomic_DNA"/>
</dbReference>
<sequence length="1263" mass="139257">MTADAEINGLKPESPLEDSVDETLVDGGVVDLQARAVGVGVDQSPILESVNGEERDLGEKAVGIDGACCNAEVKDNGGLRGDLGSEKVESCDPGSESDREAKPEVGVSAVAGDEVEEEKEAGEIVGEVEEPVALEEEKEMGEEGEKLGSHTEFLVEEIKEEENVVAEEIGRDEVQENLEVVVVGDAKESESMVAEKGSDEAIESREIVAEEAKEAENIVERALESEDLVAEKDVEEVSEIHEAAPESKNVVAETSSEEILKSHDLLIEEALEPKDVVAETSGEEISKSSDFVIDEAPESKDVVVEGGSDAVEISSEEVVIKGSPVSENVLAEMDSDERVSEEKAEDAREYKNVETSSEQVSESPEPVIEEVVELKDVVAEQGNEEVTKVAELITEEALESEYVIVGSGSEQVSERTDLMITEEPESENVVTKTASEEVELMKKHDVLVDESRVHGQDEQEEPGLETNVDDAVPEAAKIEEKEHPEVLISVTGISESIVVKPEEALSTDVAQQTQKIDAFCEKDGPADQVRKDETLGENGKAGGPVKKDDALGEDGGPAAEIQANEASLENGTDDIGSDVVLCENGVARDLKMEAGSGTYENGHATLLADEKLEDHVVANGSEVSTCTDTDEPPLSVVSDELVGGSNEAELPVSKDNDDKLSSNEPMTVKETGKVDTQVVKPQIYWLAKISWYHNPELAAQIKHVQSQRAELTIALNKISSEIRRQREIVNKCEALRDAAKEAESAASDTLSEKKKEIEAVELKIASLIGDLKNATLIDGIDDQIASLERTLQHETIPLKQEKQLLEEIKKLKERREKLSSGMDPEMQIKEALDLKNQISASLKDLRKELDPLKSEITQAKKKKYAAMEKHKKEKDCLNELIQKQKRVADDRGAAFWLEEKLKGENKHYREYKDDEKTANMYLASGDQRIACHCNNQVEKVMKLWNTDSQFRKKYVESNVRSTLRRLKTFDGRSLGPGEQAPEMPSIEAMGSANVSTMPSSNSKTSLPVSAQKHEKEKVSAITKVQKKDSAATSNLLQKNQPVSLRKTTKVMSEEISVTVLDSKEIEDDKVERKLTKEEEEMMRKAEELARKEEELRKAKLEAELKERLREEQKAKAKEAEERKKKQAEKAQVRAQLRAQKEAELREKKKAKKEEKKRKVAFAATAETIDKNVEGDDATNTKSTAPETVTEPEIKVTTTSRRPPLTKKYNKMEPIPLPLRNRSRRKMKSLVLKGLGITALLLVIVFCLYKFLPSSQSSQTNIGY</sequence>
<comment type="caution">
    <text evidence="1">The sequence shown here is derived from an EMBL/GenBank/DDBJ whole genome shotgun (WGS) entry which is preliminary data.</text>
</comment>
<proteinExistence type="predicted"/>
<accession>A0ACB7WMR1</accession>
<organism evidence="1 2">
    <name type="scientific">Dioscorea alata</name>
    <name type="common">Purple yam</name>
    <dbReference type="NCBI Taxonomy" id="55571"/>
    <lineage>
        <taxon>Eukaryota</taxon>
        <taxon>Viridiplantae</taxon>
        <taxon>Streptophyta</taxon>
        <taxon>Embryophyta</taxon>
        <taxon>Tracheophyta</taxon>
        <taxon>Spermatophyta</taxon>
        <taxon>Magnoliopsida</taxon>
        <taxon>Liliopsida</taxon>
        <taxon>Dioscoreales</taxon>
        <taxon>Dioscoreaceae</taxon>
        <taxon>Dioscorea</taxon>
    </lineage>
</organism>
<name>A0ACB7WMR1_DIOAL</name>
<gene>
    <name evidence="1" type="ORF">IHE45_03G092500</name>
</gene>
<dbReference type="Proteomes" id="UP000827976">
    <property type="component" value="Chromosome 3"/>
</dbReference>
<keyword evidence="2" id="KW-1185">Reference proteome</keyword>
<reference evidence="2" key="1">
    <citation type="journal article" date="2022" name="Nat. Commun.">
        <title>Chromosome evolution and the genetic basis of agronomically important traits in greater yam.</title>
        <authorList>
            <person name="Bredeson J.V."/>
            <person name="Lyons J.B."/>
            <person name="Oniyinde I.O."/>
            <person name="Okereke N.R."/>
            <person name="Kolade O."/>
            <person name="Nnabue I."/>
            <person name="Nwadili C.O."/>
            <person name="Hribova E."/>
            <person name="Parker M."/>
            <person name="Nwogha J."/>
            <person name="Shu S."/>
            <person name="Carlson J."/>
            <person name="Kariba R."/>
            <person name="Muthemba S."/>
            <person name="Knop K."/>
            <person name="Barton G.J."/>
            <person name="Sherwood A.V."/>
            <person name="Lopez-Montes A."/>
            <person name="Asiedu R."/>
            <person name="Jamnadass R."/>
            <person name="Muchugi A."/>
            <person name="Goodstein D."/>
            <person name="Egesi C.N."/>
            <person name="Featherston J."/>
            <person name="Asfaw A."/>
            <person name="Simpson G.G."/>
            <person name="Dolezel J."/>
            <person name="Hendre P.S."/>
            <person name="Van Deynze A."/>
            <person name="Kumar P.L."/>
            <person name="Obidiegwu J.E."/>
            <person name="Bhattacharjee R."/>
            <person name="Rokhsar D.S."/>
        </authorList>
    </citation>
    <scope>NUCLEOTIDE SEQUENCE [LARGE SCALE GENOMIC DNA]</scope>
    <source>
        <strain evidence="2">cv. TDa95/00328</strain>
    </source>
</reference>